<evidence type="ECO:0000313" key="3">
    <source>
        <dbReference type="EnsemblMetazoa" id="SCAU015799-PA"/>
    </source>
</evidence>
<protein>
    <submittedName>
        <fullName evidence="3">Uncharacterized protein</fullName>
    </submittedName>
</protein>
<keyword evidence="2" id="KW-0472">Membrane</keyword>
<feature type="region of interest" description="Disordered" evidence="1">
    <location>
        <begin position="480"/>
        <end position="516"/>
    </location>
</feature>
<keyword evidence="2" id="KW-1133">Transmembrane helix</keyword>
<organism evidence="3 4">
    <name type="scientific">Stomoxys calcitrans</name>
    <name type="common">Stable fly</name>
    <name type="synonym">Conops calcitrans</name>
    <dbReference type="NCBI Taxonomy" id="35570"/>
    <lineage>
        <taxon>Eukaryota</taxon>
        <taxon>Metazoa</taxon>
        <taxon>Ecdysozoa</taxon>
        <taxon>Arthropoda</taxon>
        <taxon>Hexapoda</taxon>
        <taxon>Insecta</taxon>
        <taxon>Pterygota</taxon>
        <taxon>Neoptera</taxon>
        <taxon>Endopterygota</taxon>
        <taxon>Diptera</taxon>
        <taxon>Brachycera</taxon>
        <taxon>Muscomorpha</taxon>
        <taxon>Muscoidea</taxon>
        <taxon>Muscidae</taxon>
        <taxon>Stomoxys</taxon>
    </lineage>
</organism>
<feature type="transmembrane region" description="Helical" evidence="2">
    <location>
        <begin position="190"/>
        <end position="211"/>
    </location>
</feature>
<feature type="region of interest" description="Disordered" evidence="1">
    <location>
        <begin position="77"/>
        <end position="144"/>
    </location>
</feature>
<keyword evidence="2" id="KW-0812">Transmembrane</keyword>
<dbReference type="VEuPathDB" id="VectorBase:SCAU015799"/>
<dbReference type="Proteomes" id="UP000095300">
    <property type="component" value="Unassembled WGS sequence"/>
</dbReference>
<feature type="compositionally biased region" description="Polar residues" evidence="1">
    <location>
        <begin position="341"/>
        <end position="353"/>
    </location>
</feature>
<feature type="compositionally biased region" description="Acidic residues" evidence="1">
    <location>
        <begin position="84"/>
        <end position="105"/>
    </location>
</feature>
<feature type="compositionally biased region" description="Polar residues" evidence="1">
    <location>
        <begin position="117"/>
        <end position="140"/>
    </location>
</feature>
<dbReference type="PANTHER" id="PTHR37002:SF10">
    <property type="entry name" value="TRANSGLUTAMINASE-LIKE DOMAIN-CONTAINING PROTEIN"/>
    <property type="match status" value="1"/>
</dbReference>
<dbReference type="PANTHER" id="PTHR37002">
    <property type="entry name" value="AGAP007005-PA"/>
    <property type="match status" value="1"/>
</dbReference>
<feature type="region of interest" description="Disordered" evidence="1">
    <location>
        <begin position="323"/>
        <end position="362"/>
    </location>
</feature>
<accession>A0A1I8QCA7</accession>
<dbReference type="STRING" id="35570.A0A1I8QCA7"/>
<dbReference type="EnsemblMetazoa" id="SCAU015799-RA">
    <property type="protein sequence ID" value="SCAU015799-PA"/>
    <property type="gene ID" value="SCAU015799"/>
</dbReference>
<feature type="transmembrane region" description="Helical" evidence="2">
    <location>
        <begin position="158"/>
        <end position="184"/>
    </location>
</feature>
<evidence type="ECO:0000256" key="1">
    <source>
        <dbReference type="SAM" id="MobiDB-lite"/>
    </source>
</evidence>
<name>A0A1I8QCA7_STOCA</name>
<gene>
    <name evidence="3" type="primary">106089347</name>
</gene>
<sequence>MRKRFRGGINAHVGHRTSVAGSLFQSGTITMLTENLATPSESWADFANAWRPGWRSQLRPRHHHEIHQQLPILFVSFNDKDNDGNDDDGDDDGDNDDDDDDDEVVGDCQNSGGKGSYLTNNANDNNTKLLAKGSRTSPSERSGKGCCGQWFAGPPLRALIAVVALGGVACALGGAALGATGLAGPPSSHFTAALLMIGVGVVLVTVSGAAWRMTAPGGPPCLGLGSSVDLGRCGRRPCSRGGGAPQGLLYPEFQHRPPPPSYQASMQEYRLRLLLLDRDRQNGVVRGSSPPPTYRSHAGSLLRAPLTSTIRGAGGIGIGSATGRAESSIGGSEYSFPPSYRSRNTTPGTISSERSIETEPSGRLLANEDIPEPLSVEQLSEYNTLQQRTMQRRLSSAPAGATTTLATTTTTTTTTAAVISSSIAANNGRANSDTHCKHLKEEKRNSLQLDKNCIISQRESSSSSDKKDDLVTIVTITPQTTDNNNAADTVESHNTTNLDRSQSSGSREQIEILAHL</sequence>
<keyword evidence="4" id="KW-1185">Reference proteome</keyword>
<evidence type="ECO:0000313" key="4">
    <source>
        <dbReference type="Proteomes" id="UP000095300"/>
    </source>
</evidence>
<reference evidence="3" key="1">
    <citation type="submission" date="2020-05" db="UniProtKB">
        <authorList>
            <consortium name="EnsemblMetazoa"/>
        </authorList>
    </citation>
    <scope>IDENTIFICATION</scope>
    <source>
        <strain evidence="3">USDA</strain>
    </source>
</reference>
<dbReference type="AlphaFoldDB" id="A0A1I8QCA7"/>
<proteinExistence type="predicted"/>
<evidence type="ECO:0000256" key="2">
    <source>
        <dbReference type="SAM" id="Phobius"/>
    </source>
</evidence>
<feature type="compositionally biased region" description="Polar residues" evidence="1">
    <location>
        <begin position="480"/>
        <end position="507"/>
    </location>
</feature>